<dbReference type="InterPro" id="IPR036909">
    <property type="entry name" value="Cyt_c-like_dom_sf"/>
</dbReference>
<dbReference type="RefSeq" id="WP_289267530.1">
    <property type="nucleotide sequence ID" value="NZ_OX365700.1"/>
</dbReference>
<evidence type="ECO:0000256" key="4">
    <source>
        <dbReference type="PROSITE-ProRule" id="PRU00433"/>
    </source>
</evidence>
<dbReference type="SUPFAM" id="SSF46626">
    <property type="entry name" value="Cytochrome c"/>
    <property type="match status" value="1"/>
</dbReference>
<dbReference type="AlphaFoldDB" id="A0AA86T2M0"/>
<evidence type="ECO:0000256" key="1">
    <source>
        <dbReference type="ARBA" id="ARBA00022617"/>
    </source>
</evidence>
<name>A0AA86T2M0_9BACT</name>
<evidence type="ECO:0000313" key="9">
    <source>
        <dbReference type="Proteomes" id="UP001179121"/>
    </source>
</evidence>
<keyword evidence="9" id="KW-1185">Reference proteome</keyword>
<dbReference type="EMBL" id="OX365700">
    <property type="protein sequence ID" value="CAI4030546.1"/>
    <property type="molecule type" value="Genomic_DNA"/>
</dbReference>
<dbReference type="KEGG" id="nti:DNFV4_00974"/>
<organism evidence="8 9">
    <name type="scientific">Nitrospira tepida</name>
    <dbReference type="NCBI Taxonomy" id="2973512"/>
    <lineage>
        <taxon>Bacteria</taxon>
        <taxon>Pseudomonadati</taxon>
        <taxon>Nitrospirota</taxon>
        <taxon>Nitrospiria</taxon>
        <taxon>Nitrospirales</taxon>
        <taxon>Nitrospiraceae</taxon>
        <taxon>Nitrospira</taxon>
    </lineage>
</organism>
<dbReference type="Pfam" id="PF13442">
    <property type="entry name" value="Cytochrome_CBB3"/>
    <property type="match status" value="1"/>
</dbReference>
<feature type="transmembrane region" description="Helical" evidence="6">
    <location>
        <begin position="14"/>
        <end position="34"/>
    </location>
</feature>
<gene>
    <name evidence="8" type="ORF">DNFV4_00974</name>
</gene>
<feature type="compositionally biased region" description="Polar residues" evidence="5">
    <location>
        <begin position="199"/>
        <end position="212"/>
    </location>
</feature>
<protein>
    <submittedName>
        <fullName evidence="8">C-type cytochrome</fullName>
    </submittedName>
</protein>
<proteinExistence type="predicted"/>
<evidence type="ECO:0000256" key="2">
    <source>
        <dbReference type="ARBA" id="ARBA00022723"/>
    </source>
</evidence>
<dbReference type="Proteomes" id="UP001179121">
    <property type="component" value="Chromosome"/>
</dbReference>
<feature type="domain" description="Cytochrome c" evidence="7">
    <location>
        <begin position="79"/>
        <end position="168"/>
    </location>
</feature>
<evidence type="ECO:0000313" key="8">
    <source>
        <dbReference type="EMBL" id="CAI4030546.1"/>
    </source>
</evidence>
<dbReference type="GO" id="GO:0020037">
    <property type="term" value="F:heme binding"/>
    <property type="evidence" value="ECO:0007669"/>
    <property type="project" value="InterPro"/>
</dbReference>
<accession>A0AA86T2M0</accession>
<dbReference type="Gene3D" id="1.10.760.10">
    <property type="entry name" value="Cytochrome c-like domain"/>
    <property type="match status" value="1"/>
</dbReference>
<dbReference type="InterPro" id="IPR009056">
    <property type="entry name" value="Cyt_c-like_dom"/>
</dbReference>
<evidence type="ECO:0000256" key="3">
    <source>
        <dbReference type="ARBA" id="ARBA00023004"/>
    </source>
</evidence>
<dbReference type="GO" id="GO:0009055">
    <property type="term" value="F:electron transfer activity"/>
    <property type="evidence" value="ECO:0007669"/>
    <property type="project" value="InterPro"/>
</dbReference>
<dbReference type="PROSITE" id="PS51007">
    <property type="entry name" value="CYTC"/>
    <property type="match status" value="1"/>
</dbReference>
<evidence type="ECO:0000256" key="5">
    <source>
        <dbReference type="SAM" id="MobiDB-lite"/>
    </source>
</evidence>
<feature type="region of interest" description="Disordered" evidence="5">
    <location>
        <begin position="181"/>
        <end position="212"/>
    </location>
</feature>
<keyword evidence="1 4" id="KW-0349">Heme</keyword>
<keyword evidence="3 4" id="KW-0408">Iron</keyword>
<evidence type="ECO:0000259" key="7">
    <source>
        <dbReference type="PROSITE" id="PS51007"/>
    </source>
</evidence>
<evidence type="ECO:0000256" key="6">
    <source>
        <dbReference type="SAM" id="Phobius"/>
    </source>
</evidence>
<reference evidence="8" key="1">
    <citation type="submission" date="2022-10" db="EMBL/GenBank/DDBJ databases">
        <authorList>
            <person name="Koch H."/>
        </authorList>
    </citation>
    <scope>NUCLEOTIDE SEQUENCE</scope>
    <source>
        <strain evidence="8">DNF</strain>
    </source>
</reference>
<keyword evidence="6" id="KW-0472">Membrane</keyword>
<keyword evidence="6" id="KW-1133">Transmembrane helix</keyword>
<sequence length="212" mass="23767">MRMPGFILNPLKTLWYLLLIVLAVGLAGAGWMAYDHFSSGFSAKGQPSAIEIWAARTARYWAIPKEWREAQNPVPLSPVALGEGRAHFADHCASCHANDGSGQTKIGKNVYPPAPDLRLPDTQDLSDGILFYTIHYGVRFTAMPGWGEGDPRNDLDSWKLVHFIRHLPQITPEELDEMKQLNPKSKHQIEEEAEFEQFLQGQEPASQPSHSH</sequence>
<keyword evidence="2 4" id="KW-0479">Metal-binding</keyword>
<dbReference type="GO" id="GO:0046872">
    <property type="term" value="F:metal ion binding"/>
    <property type="evidence" value="ECO:0007669"/>
    <property type="project" value="UniProtKB-KW"/>
</dbReference>
<keyword evidence="6" id="KW-0812">Transmembrane</keyword>